<dbReference type="AlphaFoldDB" id="A0A7D7PQT3"/>
<evidence type="ECO:0000313" key="5">
    <source>
        <dbReference type="EMBL" id="QMS55614.1"/>
    </source>
</evidence>
<name>A0A7D7PQT3_KOCVA</name>
<feature type="coiled-coil region" evidence="2">
    <location>
        <begin position="85"/>
        <end position="112"/>
    </location>
</feature>
<evidence type="ECO:0000256" key="1">
    <source>
        <dbReference type="ARBA" id="ARBA00023125"/>
    </source>
</evidence>
<dbReference type="InterPro" id="IPR047057">
    <property type="entry name" value="MerR_fam"/>
</dbReference>
<keyword evidence="2" id="KW-0175">Coiled coil</keyword>
<evidence type="ECO:0000313" key="6">
    <source>
        <dbReference type="Proteomes" id="UP000216825"/>
    </source>
</evidence>
<protein>
    <submittedName>
        <fullName evidence="5">Heat shock protein HspR</fullName>
    </submittedName>
</protein>
<dbReference type="SMART" id="SM00422">
    <property type="entry name" value="HTH_MERR"/>
    <property type="match status" value="1"/>
</dbReference>
<sequence>MRTWVRKRPSEMAVDFTKPGFVISVAAELADMHPQTLRQYDRLGLVTPSRASGRARRYSQLDVQKLRQIQELSQAGVSLEGIKRIMQLENQVQALQSRVTELSEELENERQARSEREKIFIAGSGGEVVRIARGGRRAPRKVSQALMLYRPARSGGTADRETATAASGAPRRSARGSGPG</sequence>
<feature type="domain" description="HTH merR-type" evidence="4">
    <location>
        <begin position="20"/>
        <end position="88"/>
    </location>
</feature>
<evidence type="ECO:0000256" key="2">
    <source>
        <dbReference type="SAM" id="Coils"/>
    </source>
</evidence>
<dbReference type="PROSITE" id="PS50937">
    <property type="entry name" value="HTH_MERR_2"/>
    <property type="match status" value="1"/>
</dbReference>
<reference evidence="5" key="1">
    <citation type="submission" date="2017-08" db="EMBL/GenBank/DDBJ databases">
        <authorList>
            <person name="Minaev M."/>
            <person name="Kurbakov K.A."/>
            <person name="Solodovnikova G.I."/>
            <person name="Kuznetsova O.A."/>
            <person name="Lisitsyn A.B."/>
        </authorList>
    </citation>
    <scope>NUCLEOTIDE SEQUENCE</scope>
    <source>
        <strain evidence="5">80</strain>
    </source>
</reference>
<organism evidence="5 6">
    <name type="scientific">Kocuria varians</name>
    <name type="common">Micrococcus varians</name>
    <dbReference type="NCBI Taxonomy" id="1272"/>
    <lineage>
        <taxon>Bacteria</taxon>
        <taxon>Bacillati</taxon>
        <taxon>Actinomycetota</taxon>
        <taxon>Actinomycetes</taxon>
        <taxon>Micrococcales</taxon>
        <taxon>Micrococcaceae</taxon>
        <taxon>Kocuria</taxon>
    </lineage>
</organism>
<dbReference type="GO" id="GO:0003700">
    <property type="term" value="F:DNA-binding transcription factor activity"/>
    <property type="evidence" value="ECO:0007669"/>
    <property type="project" value="InterPro"/>
</dbReference>
<proteinExistence type="predicted"/>
<dbReference type="SUPFAM" id="SSF46955">
    <property type="entry name" value="Putative DNA-binding domain"/>
    <property type="match status" value="1"/>
</dbReference>
<feature type="region of interest" description="Disordered" evidence="3">
    <location>
        <begin position="149"/>
        <end position="180"/>
    </location>
</feature>
<dbReference type="Gene3D" id="1.10.1660.10">
    <property type="match status" value="1"/>
</dbReference>
<evidence type="ECO:0000259" key="4">
    <source>
        <dbReference type="PROSITE" id="PS50937"/>
    </source>
</evidence>
<keyword evidence="6" id="KW-1185">Reference proteome</keyword>
<dbReference type="KEGG" id="kvr:CIB50_0000300"/>
<dbReference type="InterPro" id="IPR009061">
    <property type="entry name" value="DNA-bd_dom_put_sf"/>
</dbReference>
<dbReference type="NCBIfam" id="NF047375">
    <property type="entry name" value="HeatShock_HspR"/>
    <property type="match status" value="1"/>
</dbReference>
<dbReference type="InterPro" id="IPR000551">
    <property type="entry name" value="MerR-type_HTH_dom"/>
</dbReference>
<accession>A0A7D7PQT3</accession>
<gene>
    <name evidence="5" type="primary">hspR</name>
    <name evidence="5" type="ORF">CIB50_0000300</name>
</gene>
<evidence type="ECO:0000256" key="3">
    <source>
        <dbReference type="SAM" id="MobiDB-lite"/>
    </source>
</evidence>
<keyword evidence="5" id="KW-0346">Stress response</keyword>
<keyword evidence="1" id="KW-0238">DNA-binding</keyword>
<dbReference type="CDD" id="cd04766">
    <property type="entry name" value="HTH_HspR"/>
    <property type="match status" value="1"/>
</dbReference>
<reference evidence="5" key="2">
    <citation type="submission" date="2020-07" db="EMBL/GenBank/DDBJ databases">
        <title>Genome of starter culture bacteria Kocuria salsicia reveals its technological properties and safety for usage in meat industry.</title>
        <authorList>
            <person name="Michael M."/>
            <person name="Konstantin K."/>
            <person name="Evgenii K."/>
            <person name="Galina S."/>
            <person name="Oksana K."/>
            <person name="Andrei L."/>
        </authorList>
    </citation>
    <scope>NUCLEOTIDE SEQUENCE [LARGE SCALE GENOMIC DNA]</scope>
    <source>
        <strain evidence="5">80</strain>
    </source>
</reference>
<dbReference type="PANTHER" id="PTHR30204:SF58">
    <property type="entry name" value="HTH-TYPE TRANSCRIPTIONAL REGULATOR YFMP"/>
    <property type="match status" value="1"/>
</dbReference>
<dbReference type="GO" id="GO:0003677">
    <property type="term" value="F:DNA binding"/>
    <property type="evidence" value="ECO:0007669"/>
    <property type="project" value="UniProtKB-KW"/>
</dbReference>
<dbReference type="Proteomes" id="UP000216825">
    <property type="component" value="Chromosome"/>
</dbReference>
<dbReference type="PANTHER" id="PTHR30204">
    <property type="entry name" value="REDOX-CYCLING DRUG-SENSING TRANSCRIPTIONAL ACTIVATOR SOXR"/>
    <property type="match status" value="1"/>
</dbReference>
<dbReference type="EMBL" id="CP059343">
    <property type="protein sequence ID" value="QMS55614.1"/>
    <property type="molecule type" value="Genomic_DNA"/>
</dbReference>
<dbReference type="Pfam" id="PF13411">
    <property type="entry name" value="MerR_1"/>
    <property type="match status" value="1"/>
</dbReference>